<accession>A0AAJ7L506</accession>
<dbReference type="GO" id="GO:0005737">
    <property type="term" value="C:cytoplasm"/>
    <property type="evidence" value="ECO:0007669"/>
    <property type="project" value="UniProtKB-SubCell"/>
</dbReference>
<keyword evidence="2" id="KW-0963">Cytoplasm</keyword>
<dbReference type="Pfam" id="PF05741">
    <property type="entry name" value="zf-nanos"/>
    <property type="match status" value="1"/>
</dbReference>
<protein>
    <submittedName>
        <fullName evidence="12">Uncharacterized protein LOC100900134</fullName>
    </submittedName>
</protein>
<comment type="similarity">
    <text evidence="8">Belongs to the nanos family.</text>
</comment>
<gene>
    <name evidence="12" type="primary">LOC100900134</name>
</gene>
<reference evidence="12" key="1">
    <citation type="submission" date="2025-08" db="UniProtKB">
        <authorList>
            <consortium name="RefSeq"/>
        </authorList>
    </citation>
    <scope>IDENTIFICATION</scope>
</reference>
<evidence type="ECO:0000256" key="8">
    <source>
        <dbReference type="PROSITE-ProRule" id="PRU00855"/>
    </source>
</evidence>
<dbReference type="GO" id="GO:0006417">
    <property type="term" value="P:regulation of translation"/>
    <property type="evidence" value="ECO:0007669"/>
    <property type="project" value="UniProtKB-UniRule"/>
</dbReference>
<dbReference type="KEGG" id="goe:100900134"/>
<feature type="region of interest" description="Disordered" evidence="9">
    <location>
        <begin position="116"/>
        <end position="138"/>
    </location>
</feature>
<evidence type="ECO:0000256" key="4">
    <source>
        <dbReference type="ARBA" id="ARBA00022771"/>
    </source>
</evidence>
<comment type="subcellular location">
    <subcellularLocation>
        <location evidence="1">Cytoplasm</location>
    </subcellularLocation>
</comment>
<name>A0AAJ7L506_9ACAR</name>
<organism evidence="11 12">
    <name type="scientific">Galendromus occidentalis</name>
    <name type="common">western predatory mite</name>
    <dbReference type="NCBI Taxonomy" id="34638"/>
    <lineage>
        <taxon>Eukaryota</taxon>
        <taxon>Metazoa</taxon>
        <taxon>Ecdysozoa</taxon>
        <taxon>Arthropoda</taxon>
        <taxon>Chelicerata</taxon>
        <taxon>Arachnida</taxon>
        <taxon>Acari</taxon>
        <taxon>Parasitiformes</taxon>
        <taxon>Mesostigmata</taxon>
        <taxon>Gamasina</taxon>
        <taxon>Phytoseioidea</taxon>
        <taxon>Phytoseiidae</taxon>
        <taxon>Typhlodrominae</taxon>
        <taxon>Galendromus</taxon>
    </lineage>
</organism>
<keyword evidence="6 8" id="KW-0810">Translation regulation</keyword>
<keyword evidence="4 8" id="KW-0863">Zinc-finger</keyword>
<evidence type="ECO:0000256" key="1">
    <source>
        <dbReference type="ARBA" id="ARBA00004496"/>
    </source>
</evidence>
<dbReference type="GO" id="GO:0008270">
    <property type="term" value="F:zinc ion binding"/>
    <property type="evidence" value="ECO:0007669"/>
    <property type="project" value="UniProtKB-KW"/>
</dbReference>
<evidence type="ECO:0000313" key="12">
    <source>
        <dbReference type="RefSeq" id="XP_018495960.1"/>
    </source>
</evidence>
<feature type="domain" description="Nanos-type" evidence="10">
    <location>
        <begin position="152"/>
        <end position="207"/>
    </location>
</feature>
<evidence type="ECO:0000256" key="7">
    <source>
        <dbReference type="ARBA" id="ARBA00022884"/>
    </source>
</evidence>
<dbReference type="GO" id="GO:0003723">
    <property type="term" value="F:RNA binding"/>
    <property type="evidence" value="ECO:0007669"/>
    <property type="project" value="UniProtKB-UniRule"/>
</dbReference>
<sequence>MECAEIVSMQMTEMPVAPPCTPSPQPGDRTYAKEDEEMQMAGGMCDGVTVLGMTPGTKGAAPQQAPAYPQYYAPQYYQYTAVPQGGTPYGPTLMYTMPMPYYPNVRQGAQPYQMDYGSVQQQQQQPPHGKPHVEPPTIVKTPSRQRVVIWNYCQFCQNNREPEEFYRGHILRDAEGKVVCPILRAYNCPICNNGGGERAHTKSYCPQLRASRLPRRSSLF</sequence>
<dbReference type="Gene3D" id="4.10.60.30">
    <property type="entry name" value="Nanos, RNA-binding domain"/>
    <property type="match status" value="1"/>
</dbReference>
<dbReference type="AlphaFoldDB" id="A0AAJ7L506"/>
<keyword evidence="3" id="KW-0479">Metal-binding</keyword>
<evidence type="ECO:0000313" key="11">
    <source>
        <dbReference type="Proteomes" id="UP000694867"/>
    </source>
</evidence>
<dbReference type="Proteomes" id="UP000694867">
    <property type="component" value="Unplaced"/>
</dbReference>
<dbReference type="PANTHER" id="PTHR12887">
    <property type="entry name" value="NANOS PROTEIN"/>
    <property type="match status" value="1"/>
</dbReference>
<dbReference type="PROSITE" id="PS51522">
    <property type="entry name" value="ZF_NANOS"/>
    <property type="match status" value="1"/>
</dbReference>
<evidence type="ECO:0000256" key="6">
    <source>
        <dbReference type="ARBA" id="ARBA00022845"/>
    </source>
</evidence>
<dbReference type="GeneID" id="100900134"/>
<evidence type="ECO:0000256" key="5">
    <source>
        <dbReference type="ARBA" id="ARBA00022833"/>
    </source>
</evidence>
<dbReference type="InterPro" id="IPR008705">
    <property type="entry name" value="Nanos/Xcar2"/>
</dbReference>
<dbReference type="InterPro" id="IPR024161">
    <property type="entry name" value="Znf_nanos-typ"/>
</dbReference>
<keyword evidence="7 8" id="KW-0694">RNA-binding</keyword>
<proteinExistence type="inferred from homology"/>
<keyword evidence="5" id="KW-0862">Zinc</keyword>
<keyword evidence="11" id="KW-1185">Reference proteome</keyword>
<dbReference type="InterPro" id="IPR038129">
    <property type="entry name" value="Nanos_sf"/>
</dbReference>
<evidence type="ECO:0000259" key="10">
    <source>
        <dbReference type="PROSITE" id="PS51522"/>
    </source>
</evidence>
<evidence type="ECO:0000256" key="3">
    <source>
        <dbReference type="ARBA" id="ARBA00022723"/>
    </source>
</evidence>
<evidence type="ECO:0000256" key="2">
    <source>
        <dbReference type="ARBA" id="ARBA00022490"/>
    </source>
</evidence>
<evidence type="ECO:0000256" key="9">
    <source>
        <dbReference type="SAM" id="MobiDB-lite"/>
    </source>
</evidence>
<dbReference type="RefSeq" id="XP_018495960.1">
    <property type="nucleotide sequence ID" value="XM_018640444.2"/>
</dbReference>